<evidence type="ECO:0000256" key="4">
    <source>
        <dbReference type="ARBA" id="ARBA00012729"/>
    </source>
</evidence>
<keyword evidence="7 13" id="KW-0378">Hydrolase</keyword>
<feature type="compositionally biased region" description="Acidic residues" evidence="14">
    <location>
        <begin position="1047"/>
        <end position="1060"/>
    </location>
</feature>
<dbReference type="PROSITE" id="PS50941">
    <property type="entry name" value="CHIT_BIND_I_2"/>
    <property type="match status" value="2"/>
</dbReference>
<dbReference type="Gene3D" id="3.20.20.80">
    <property type="entry name" value="Glycosidases"/>
    <property type="match status" value="1"/>
</dbReference>
<evidence type="ECO:0000256" key="2">
    <source>
        <dbReference type="ARBA" id="ARBA00004613"/>
    </source>
</evidence>
<feature type="disulfide bond" evidence="12">
    <location>
        <begin position="78"/>
        <end position="90"/>
    </location>
</feature>
<organism evidence="18 19">
    <name type="scientific">Coniochaeta hoffmannii</name>
    <dbReference type="NCBI Taxonomy" id="91930"/>
    <lineage>
        <taxon>Eukaryota</taxon>
        <taxon>Fungi</taxon>
        <taxon>Dikarya</taxon>
        <taxon>Ascomycota</taxon>
        <taxon>Pezizomycotina</taxon>
        <taxon>Sordariomycetes</taxon>
        <taxon>Sordariomycetidae</taxon>
        <taxon>Coniochaetales</taxon>
        <taxon>Coniochaetaceae</taxon>
        <taxon>Coniochaeta</taxon>
    </lineage>
</organism>
<keyword evidence="8" id="KW-0146">Chitin degradation</keyword>
<dbReference type="PANTHER" id="PTHR11177:SF402">
    <property type="entry name" value="CHITINASE"/>
    <property type="match status" value="1"/>
</dbReference>
<evidence type="ECO:0000256" key="6">
    <source>
        <dbReference type="ARBA" id="ARBA00022669"/>
    </source>
</evidence>
<dbReference type="InterPro" id="IPR011583">
    <property type="entry name" value="Chitinase_II/V-like_cat"/>
</dbReference>
<evidence type="ECO:0000256" key="12">
    <source>
        <dbReference type="PROSITE-ProRule" id="PRU00261"/>
    </source>
</evidence>
<evidence type="ECO:0000256" key="13">
    <source>
        <dbReference type="RuleBase" id="RU000489"/>
    </source>
</evidence>
<feature type="compositionally biased region" description="Basic and acidic residues" evidence="14">
    <location>
        <begin position="1061"/>
        <end position="1078"/>
    </location>
</feature>
<dbReference type="Pfam" id="PF00187">
    <property type="entry name" value="Chitin_bind_1"/>
    <property type="match status" value="2"/>
</dbReference>
<dbReference type="EMBL" id="JANBVN010000104">
    <property type="protein sequence ID" value="KAJ9143997.1"/>
    <property type="molecule type" value="Genomic_DNA"/>
</dbReference>
<dbReference type="PROSITE" id="PS01095">
    <property type="entry name" value="GH18_1"/>
    <property type="match status" value="1"/>
</dbReference>
<keyword evidence="5" id="KW-0964">Secreted</keyword>
<feature type="domain" description="Chitin-binding type-1" evidence="16">
    <location>
        <begin position="69"/>
        <end position="114"/>
    </location>
</feature>
<evidence type="ECO:0000256" key="3">
    <source>
        <dbReference type="ARBA" id="ARBA00008682"/>
    </source>
</evidence>
<dbReference type="CDD" id="cd00035">
    <property type="entry name" value="ChtBD1"/>
    <property type="match status" value="1"/>
</dbReference>
<dbReference type="PROSITE" id="PS00026">
    <property type="entry name" value="CHIT_BIND_I_1"/>
    <property type="match status" value="1"/>
</dbReference>
<feature type="domain" description="Chitin-binding type-1" evidence="16">
    <location>
        <begin position="28"/>
        <end position="65"/>
    </location>
</feature>
<feature type="compositionally biased region" description="Gly residues" evidence="14">
    <location>
        <begin position="531"/>
        <end position="542"/>
    </location>
</feature>
<keyword evidence="10 13" id="KW-0326">Glycosidase</keyword>
<keyword evidence="11" id="KW-0624">Polysaccharide degradation</keyword>
<keyword evidence="12" id="KW-1015">Disulfide bond</keyword>
<evidence type="ECO:0000256" key="10">
    <source>
        <dbReference type="ARBA" id="ARBA00023295"/>
    </source>
</evidence>
<feature type="disulfide bond" evidence="12">
    <location>
        <begin position="59"/>
        <end position="63"/>
    </location>
</feature>
<accession>A0AA38VPL0</accession>
<dbReference type="InterPro" id="IPR001002">
    <property type="entry name" value="Chitin-bd_1"/>
</dbReference>
<evidence type="ECO:0000256" key="15">
    <source>
        <dbReference type="SAM" id="SignalP"/>
    </source>
</evidence>
<dbReference type="GO" id="GO:0006032">
    <property type="term" value="P:chitin catabolic process"/>
    <property type="evidence" value="ECO:0007669"/>
    <property type="project" value="UniProtKB-KW"/>
</dbReference>
<keyword evidence="9" id="KW-0119">Carbohydrate metabolism</keyword>
<evidence type="ECO:0000256" key="7">
    <source>
        <dbReference type="ARBA" id="ARBA00022801"/>
    </source>
</evidence>
<dbReference type="InterPro" id="IPR001223">
    <property type="entry name" value="Glyco_hydro18_cat"/>
</dbReference>
<dbReference type="SUPFAM" id="SSF54556">
    <property type="entry name" value="Chitinase insertion domain"/>
    <property type="match status" value="1"/>
</dbReference>
<comment type="caution">
    <text evidence="18">The sequence shown here is derived from an EMBL/GenBank/DDBJ whole genome shotgun (WGS) entry which is preliminary data.</text>
</comment>
<proteinExistence type="inferred from homology"/>
<keyword evidence="15" id="KW-0732">Signal</keyword>
<feature type="disulfide bond" evidence="12">
    <location>
        <begin position="41"/>
        <end position="55"/>
    </location>
</feature>
<keyword evidence="19" id="KW-1185">Reference proteome</keyword>
<evidence type="ECO:0000256" key="9">
    <source>
        <dbReference type="ARBA" id="ARBA00023277"/>
    </source>
</evidence>
<dbReference type="Gene3D" id="3.10.50.10">
    <property type="match status" value="1"/>
</dbReference>
<dbReference type="SUPFAM" id="SSF57016">
    <property type="entry name" value="Plant lectins/antimicrobial peptides"/>
    <property type="match status" value="3"/>
</dbReference>
<keyword evidence="6 12" id="KW-0147">Chitin-binding</keyword>
<dbReference type="GO" id="GO:0008843">
    <property type="term" value="F:endochitinase activity"/>
    <property type="evidence" value="ECO:0007669"/>
    <property type="project" value="UniProtKB-EC"/>
</dbReference>
<feature type="disulfide bond" evidence="12">
    <location>
        <begin position="83"/>
        <end position="97"/>
    </location>
</feature>
<feature type="domain" description="GH18" evidence="17">
    <location>
        <begin position="165"/>
        <end position="522"/>
    </location>
</feature>
<evidence type="ECO:0000256" key="1">
    <source>
        <dbReference type="ARBA" id="ARBA00000822"/>
    </source>
</evidence>
<dbReference type="SMART" id="SM00636">
    <property type="entry name" value="Glyco_18"/>
    <property type="match status" value="1"/>
</dbReference>
<dbReference type="Gene3D" id="3.30.60.10">
    <property type="entry name" value="Endochitinase-like"/>
    <property type="match status" value="3"/>
</dbReference>
<dbReference type="EC" id="3.2.1.14" evidence="4"/>
<dbReference type="InterPro" id="IPR029070">
    <property type="entry name" value="Chitinase_insertion_sf"/>
</dbReference>
<dbReference type="InterPro" id="IPR036861">
    <property type="entry name" value="Endochitinase-like_sf"/>
</dbReference>
<dbReference type="InterPro" id="IPR017853">
    <property type="entry name" value="GH"/>
</dbReference>
<evidence type="ECO:0000256" key="5">
    <source>
        <dbReference type="ARBA" id="ARBA00022525"/>
    </source>
</evidence>
<gene>
    <name evidence="18" type="ORF">NKR19_g6604</name>
</gene>
<feature type="region of interest" description="Disordered" evidence="14">
    <location>
        <begin position="1027"/>
        <end position="1078"/>
    </location>
</feature>
<evidence type="ECO:0000313" key="19">
    <source>
        <dbReference type="Proteomes" id="UP001174691"/>
    </source>
</evidence>
<dbReference type="Pfam" id="PF00704">
    <property type="entry name" value="Glyco_hydro_18"/>
    <property type="match status" value="1"/>
</dbReference>
<feature type="signal peptide" evidence="15">
    <location>
        <begin position="1"/>
        <end position="28"/>
    </location>
</feature>
<comment type="catalytic activity">
    <reaction evidence="1">
        <text>Random endo-hydrolysis of N-acetyl-beta-D-glucosaminide (1-&gt;4)-beta-linkages in chitin and chitodextrins.</text>
        <dbReference type="EC" id="3.2.1.14"/>
    </reaction>
</comment>
<comment type="similarity">
    <text evidence="3">Belongs to the glycosyl hydrolase 18 family. Chitinase class V subfamily.</text>
</comment>
<reference evidence="18" key="1">
    <citation type="submission" date="2022-07" db="EMBL/GenBank/DDBJ databases">
        <title>Fungi with potential for degradation of polypropylene.</title>
        <authorList>
            <person name="Gostincar C."/>
        </authorList>
    </citation>
    <scope>NUCLEOTIDE SEQUENCE</scope>
    <source>
        <strain evidence="18">EXF-13287</strain>
    </source>
</reference>
<dbReference type="GO" id="GO:0005576">
    <property type="term" value="C:extracellular region"/>
    <property type="evidence" value="ECO:0007669"/>
    <property type="project" value="UniProtKB-SubCell"/>
</dbReference>
<sequence length="1404" mass="156025">MATTNGRMEMLLVTLSALLHLFSVPTAAQDCSATKLCATGCCSRFGFCGIGSDFCGAGCQSTCNYVPPPTVCDANKPCADGSCCSKFGFCGLGQKYCAPDVCVNNCNVKADCDPGDFGLAYVTSSKCPLNVCCSKWGYCGVDAEHCQGQSQPKRPSCDSLKSPIRRVVGYYEGWASRRPCQQFYPEQVAVGVYSHLNFAFASIDPGTFAVIPADPQDVELYRRLTSMKKMDPQLKVYIAIGGWAFNDPGPTQNVFSQLVASDANQKAFFRSLISFMETYDFDGVDIDWEYPAADDRAGRPQDFENWPNFVANLNSAVKSTSRGGLTVTLPVAYWYLRHFDIKKLEEHVDWFNMMSYDLHGSWDKENKWIGNYLNSHTNLTEITEYFDLMWRNDIDPDKVVMGLAFYSRTLKPLDAGCTDATCRFSTVGDRGPCTKEYGVLSNAEIIEVEKSTGATPQLDKTAAVKILKANGEWITYDDVDSWKLKVGFARGQCLGGVMVWAVSLDISDSTFSKQLQQATGYKSKGVTTTDDGGGGGGGGGHQVVGPDDAQLRSQCFWTDCGQVCPADYVAIPRSDGDGNGELMLDSTGCRDNGGVRTLCCPVPKAAGANLPQCGWFDFNNGDCGVKTGSKCGDGWAEVACCTATSDVQSTSLYGMCEWRGLGYPDDEDGGKCVDGRDYTACEDNGLLTDNLVDSWSGSGAHRCWWWESNGMFRFRYLGHTSYCCTDPALKVQTREWANCAWQSQTKDADGFCHSACPAGTVRVAMLDYGTPLGLKQTWPSGCKTGHSVYCCEGVYKTPTTPDEICDPFEEALQVVMDHQGECPYLNDNRRRGVEATGLALRDSHLWKRGMIPIQACSIVSDYTRKWLSAHNGPNLLQGYEKAWNDKVVPNYPHLTTDWMEQQFGQYLEVLDPTTADYEARSFENDLRLQDDWVNADSSTTIEPDLCDLLFYIINIYGDEDDGGTDGGPGFSYEYGEVDYSLGGQKKAKAKRAACPLSPALPPLSREEEQREELDRLPAVIYPRDCAEEEDNPKQLNVTLSHPPLVVENDDDDIDDDNDETGEVRRSLEKRDGNSRDFYSKKGSAKEVLIKSSSYPNADSGDQLLKLNNDKHRYIIQSDTPTGIYCRPKWHKLNTLAYKLATRTHWVTEHILELQTIPRFVDFLIDQRWPAVRNAAIPAKQTTLRIDIDAKNIQRYMADRNWASWSRIDAEHANNSPLDLMLNQLGSFDSLDTMVVCDADLNGIKAQLYRFVRPAGNGAFKKCCMGTSNDQGRSALSFLSNTAGVFDYYADADVAARHKSAYDKVKKVLVDFEAAYKSETGRSLQTSLADLWKEYLTEHYSRIVQWATWWIDDRTTLLIPIWTDKCHTATDVQEMDYACAMSSTLRLYANIAKYRPRFNPASVFT</sequence>
<dbReference type="PANTHER" id="PTHR11177">
    <property type="entry name" value="CHITINASE"/>
    <property type="match status" value="1"/>
</dbReference>
<evidence type="ECO:0000256" key="11">
    <source>
        <dbReference type="ARBA" id="ARBA00023326"/>
    </source>
</evidence>
<dbReference type="InterPro" id="IPR050314">
    <property type="entry name" value="Glycosyl_Hydrlase_18"/>
</dbReference>
<evidence type="ECO:0000256" key="8">
    <source>
        <dbReference type="ARBA" id="ARBA00023024"/>
    </source>
</evidence>
<evidence type="ECO:0000259" key="16">
    <source>
        <dbReference type="PROSITE" id="PS50941"/>
    </source>
</evidence>
<dbReference type="SUPFAM" id="SSF51445">
    <property type="entry name" value="(Trans)glycosidases"/>
    <property type="match status" value="1"/>
</dbReference>
<comment type="subcellular location">
    <subcellularLocation>
        <location evidence="2">Secreted</location>
    </subcellularLocation>
</comment>
<name>A0AA38VPL0_9PEZI</name>
<dbReference type="InterPro" id="IPR018371">
    <property type="entry name" value="Chitin-binding_1_CS"/>
</dbReference>
<evidence type="ECO:0000313" key="18">
    <source>
        <dbReference type="EMBL" id="KAJ9143997.1"/>
    </source>
</evidence>
<protein>
    <recommendedName>
        <fullName evidence="4">chitinase</fullName>
        <ecNumber evidence="4">3.2.1.14</ecNumber>
    </recommendedName>
</protein>
<feature type="chain" id="PRO_5041379362" description="chitinase" evidence="15">
    <location>
        <begin position="29"/>
        <end position="1404"/>
    </location>
</feature>
<dbReference type="GO" id="GO:0008061">
    <property type="term" value="F:chitin binding"/>
    <property type="evidence" value="ECO:0007669"/>
    <property type="project" value="UniProtKB-UniRule"/>
</dbReference>
<dbReference type="PROSITE" id="PS51910">
    <property type="entry name" value="GH18_2"/>
    <property type="match status" value="1"/>
</dbReference>
<evidence type="ECO:0000256" key="14">
    <source>
        <dbReference type="SAM" id="MobiDB-lite"/>
    </source>
</evidence>
<dbReference type="InterPro" id="IPR001579">
    <property type="entry name" value="Glyco_hydro_18_chit_AS"/>
</dbReference>
<comment type="caution">
    <text evidence="12">Lacks conserved residue(s) required for the propagation of feature annotation.</text>
</comment>
<dbReference type="SMART" id="SM00270">
    <property type="entry name" value="ChtBD1"/>
    <property type="match status" value="3"/>
</dbReference>
<feature type="region of interest" description="Disordered" evidence="14">
    <location>
        <begin position="523"/>
        <end position="543"/>
    </location>
</feature>
<evidence type="ECO:0000259" key="17">
    <source>
        <dbReference type="PROSITE" id="PS51910"/>
    </source>
</evidence>
<dbReference type="Proteomes" id="UP001174691">
    <property type="component" value="Unassembled WGS sequence"/>
</dbReference>
<dbReference type="GO" id="GO:0000272">
    <property type="term" value="P:polysaccharide catabolic process"/>
    <property type="evidence" value="ECO:0007669"/>
    <property type="project" value="UniProtKB-KW"/>
</dbReference>